<name>A0ABP1AX78_9BRYO</name>
<keyword evidence="1" id="KW-0813">Transport</keyword>
<keyword evidence="6" id="KW-1185">Reference proteome</keyword>
<dbReference type="InterPro" id="IPR040047">
    <property type="entry name" value="VPS50"/>
</dbReference>
<sequence>MRAHFVVALMMASRFERTQQQQIDARLRPGRTDYWPWMQGVAAVTMHAITLFVTERASCGALVHGAGGNFHRESMGKLAPVYFPPSRIPFVPARAMAAAVIARRIAALPPHERGNLTERSSSFYTSKPHEEQQAEELQKEFYEEEFDPVRSMLQDIPEHEVKQSFFDHKVANLPASVHCHKIIVFENDQLVRGFCSLKTSQRSCQSKLWNIMRRWNGRRHLSRATFEVSQDLVVAANVRKKQVWLLTKVDVLALLARFKRLNWLVVEGGQQPARYQDDLEVFGEM</sequence>
<dbReference type="InterPro" id="IPR019515">
    <property type="entry name" value="VPS54_N"/>
</dbReference>
<dbReference type="Proteomes" id="UP001497522">
    <property type="component" value="Chromosome 16"/>
</dbReference>
<evidence type="ECO:0000256" key="2">
    <source>
        <dbReference type="ARBA" id="ARBA00022927"/>
    </source>
</evidence>
<evidence type="ECO:0000313" key="6">
    <source>
        <dbReference type="Proteomes" id="UP001497522"/>
    </source>
</evidence>
<dbReference type="PANTHER" id="PTHR13258">
    <property type="entry name" value="SYNDETIN"/>
    <property type="match status" value="1"/>
</dbReference>
<evidence type="ECO:0000313" key="5">
    <source>
        <dbReference type="EMBL" id="CAK9867002.1"/>
    </source>
</evidence>
<keyword evidence="2" id="KW-0653">Protein transport</keyword>
<evidence type="ECO:0000259" key="4">
    <source>
        <dbReference type="Pfam" id="PF10475"/>
    </source>
</evidence>
<evidence type="ECO:0000256" key="1">
    <source>
        <dbReference type="ARBA" id="ARBA00022448"/>
    </source>
</evidence>
<keyword evidence="3" id="KW-0175">Coiled coil</keyword>
<feature type="domain" description="Vacuolar protein sorting-associated protein 54 N-terminal" evidence="4">
    <location>
        <begin position="135"/>
        <end position="245"/>
    </location>
</feature>
<accession>A0ABP1AX78</accession>
<proteinExistence type="predicted"/>
<gene>
    <name evidence="5" type="ORF">CSSPJE1EN2_LOCUS9997</name>
</gene>
<protein>
    <recommendedName>
        <fullName evidence="4">Vacuolar protein sorting-associated protein 54 N-terminal domain-containing protein</fullName>
    </recommendedName>
</protein>
<dbReference type="EMBL" id="OZ023717">
    <property type="protein sequence ID" value="CAK9867002.1"/>
    <property type="molecule type" value="Genomic_DNA"/>
</dbReference>
<organism evidence="5 6">
    <name type="scientific">Sphagnum jensenii</name>
    <dbReference type="NCBI Taxonomy" id="128206"/>
    <lineage>
        <taxon>Eukaryota</taxon>
        <taxon>Viridiplantae</taxon>
        <taxon>Streptophyta</taxon>
        <taxon>Embryophyta</taxon>
        <taxon>Bryophyta</taxon>
        <taxon>Sphagnophytina</taxon>
        <taxon>Sphagnopsida</taxon>
        <taxon>Sphagnales</taxon>
        <taxon>Sphagnaceae</taxon>
        <taxon>Sphagnum</taxon>
    </lineage>
</organism>
<dbReference type="Pfam" id="PF10475">
    <property type="entry name" value="Vps54_N"/>
    <property type="match status" value="1"/>
</dbReference>
<dbReference type="PANTHER" id="PTHR13258:SF0">
    <property type="entry name" value="SYNDETIN"/>
    <property type="match status" value="1"/>
</dbReference>
<evidence type="ECO:0000256" key="3">
    <source>
        <dbReference type="ARBA" id="ARBA00023054"/>
    </source>
</evidence>
<reference evidence="5" key="1">
    <citation type="submission" date="2024-03" db="EMBL/GenBank/DDBJ databases">
        <authorList>
            <consortium name="ELIXIR-Norway"/>
            <consortium name="Elixir Norway"/>
        </authorList>
    </citation>
    <scope>NUCLEOTIDE SEQUENCE</scope>
</reference>